<proteinExistence type="predicted"/>
<evidence type="ECO:0000313" key="1">
    <source>
        <dbReference type="EMBL" id="CAI9172986.1"/>
    </source>
</evidence>
<organism evidence="1 2">
    <name type="scientific">Rangifer tarandus platyrhynchus</name>
    <name type="common">Svalbard reindeer</name>
    <dbReference type="NCBI Taxonomy" id="3082113"/>
    <lineage>
        <taxon>Eukaryota</taxon>
        <taxon>Metazoa</taxon>
        <taxon>Chordata</taxon>
        <taxon>Craniata</taxon>
        <taxon>Vertebrata</taxon>
        <taxon>Euteleostomi</taxon>
        <taxon>Mammalia</taxon>
        <taxon>Eutheria</taxon>
        <taxon>Laurasiatheria</taxon>
        <taxon>Artiodactyla</taxon>
        <taxon>Ruminantia</taxon>
        <taxon>Pecora</taxon>
        <taxon>Cervidae</taxon>
        <taxon>Odocoileinae</taxon>
        <taxon>Rangifer</taxon>
    </lineage>
</organism>
<sequence>MGTTAAPPLTAPLPAGAAGCLPEALVAWDCTPSQDWLVCRPSSSGCSDTPGTPRQRTTASPCSLGLFYSEQEEPDEERNVEENAQIPVKLGPDLYQLMAQNSPPPSVSIPG</sequence>
<dbReference type="EMBL" id="OX459969">
    <property type="protein sequence ID" value="CAI9172986.1"/>
    <property type="molecule type" value="Genomic_DNA"/>
</dbReference>
<gene>
    <name evidence="1" type="ORF">MRATA1EN1_LOCUS21948</name>
</gene>
<evidence type="ECO:0000313" key="2">
    <source>
        <dbReference type="Proteomes" id="UP001176941"/>
    </source>
</evidence>
<keyword evidence="2" id="KW-1185">Reference proteome</keyword>
<accession>A0ABN8ZJ26</accession>
<name>A0ABN8ZJ26_RANTA</name>
<dbReference type="Proteomes" id="UP001176941">
    <property type="component" value="Chromosome 33"/>
</dbReference>
<protein>
    <submittedName>
        <fullName evidence="1">Uncharacterized protein</fullName>
    </submittedName>
</protein>
<reference evidence="1" key="1">
    <citation type="submission" date="2023-04" db="EMBL/GenBank/DDBJ databases">
        <authorList>
            <consortium name="ELIXIR-Norway"/>
        </authorList>
    </citation>
    <scope>NUCLEOTIDE SEQUENCE [LARGE SCALE GENOMIC DNA]</scope>
</reference>